<dbReference type="InterPro" id="IPR050271">
    <property type="entry name" value="UDP-glycosyltransferase"/>
</dbReference>
<evidence type="ECO:0000256" key="3">
    <source>
        <dbReference type="ARBA" id="ARBA00022679"/>
    </source>
</evidence>
<evidence type="ECO:0000256" key="6">
    <source>
        <dbReference type="SAM" id="Phobius"/>
    </source>
</evidence>
<keyword evidence="9" id="KW-1185">Reference proteome</keyword>
<evidence type="ECO:0000313" key="8">
    <source>
        <dbReference type="EMBL" id="KAK7576464.1"/>
    </source>
</evidence>
<gene>
    <name evidence="8" type="ORF">V9T40_012750</name>
</gene>
<dbReference type="InterPro" id="IPR035595">
    <property type="entry name" value="UDP_glycos_trans_CS"/>
</dbReference>
<dbReference type="Gene3D" id="3.40.50.2000">
    <property type="entry name" value="Glycogen Phosphorylase B"/>
    <property type="match status" value="2"/>
</dbReference>
<dbReference type="SUPFAM" id="SSF53756">
    <property type="entry name" value="UDP-Glycosyltransferase/glycogen phosphorylase"/>
    <property type="match status" value="1"/>
</dbReference>
<dbReference type="GO" id="GO:0008194">
    <property type="term" value="F:UDP-glycosyltransferase activity"/>
    <property type="evidence" value="ECO:0007669"/>
    <property type="project" value="InterPro"/>
</dbReference>
<dbReference type="EMBL" id="JBBCAQ010000036">
    <property type="protein sequence ID" value="KAK7576464.1"/>
    <property type="molecule type" value="Genomic_DNA"/>
</dbReference>
<evidence type="ECO:0000256" key="1">
    <source>
        <dbReference type="ARBA" id="ARBA00009995"/>
    </source>
</evidence>
<feature type="signal peptide" evidence="7">
    <location>
        <begin position="1"/>
        <end position="20"/>
    </location>
</feature>
<keyword evidence="7" id="KW-0732">Signal</keyword>
<evidence type="ECO:0000256" key="2">
    <source>
        <dbReference type="ARBA" id="ARBA00022676"/>
    </source>
</evidence>
<protein>
    <recommendedName>
        <fullName evidence="10">UDP-glucuronosyltransferase</fullName>
    </recommendedName>
</protein>
<organism evidence="8 9">
    <name type="scientific">Parthenolecanium corni</name>
    <dbReference type="NCBI Taxonomy" id="536013"/>
    <lineage>
        <taxon>Eukaryota</taxon>
        <taxon>Metazoa</taxon>
        <taxon>Ecdysozoa</taxon>
        <taxon>Arthropoda</taxon>
        <taxon>Hexapoda</taxon>
        <taxon>Insecta</taxon>
        <taxon>Pterygota</taxon>
        <taxon>Neoptera</taxon>
        <taxon>Paraneoptera</taxon>
        <taxon>Hemiptera</taxon>
        <taxon>Sternorrhyncha</taxon>
        <taxon>Coccoidea</taxon>
        <taxon>Coccidae</taxon>
        <taxon>Parthenolecanium</taxon>
    </lineage>
</organism>
<feature type="compositionally biased region" description="Polar residues" evidence="5">
    <location>
        <begin position="523"/>
        <end position="533"/>
    </location>
</feature>
<keyword evidence="6" id="KW-1133">Transmembrane helix</keyword>
<evidence type="ECO:0008006" key="10">
    <source>
        <dbReference type="Google" id="ProtNLM"/>
    </source>
</evidence>
<keyword evidence="6" id="KW-0472">Membrane</keyword>
<dbReference type="FunFam" id="3.40.50.2000:FF:000021">
    <property type="entry name" value="UDP-glucuronosyltransferase"/>
    <property type="match status" value="1"/>
</dbReference>
<keyword evidence="6" id="KW-0812">Transmembrane</keyword>
<dbReference type="AlphaFoldDB" id="A0AAN9TBF4"/>
<feature type="chain" id="PRO_5042962779" description="UDP-glucuronosyltransferase" evidence="7">
    <location>
        <begin position="21"/>
        <end position="545"/>
    </location>
</feature>
<dbReference type="PANTHER" id="PTHR48043">
    <property type="entry name" value="EG:EG0003.4 PROTEIN-RELATED"/>
    <property type="match status" value="1"/>
</dbReference>
<comment type="caution">
    <text evidence="8">The sequence shown here is derived from an EMBL/GenBank/DDBJ whole genome shotgun (WGS) entry which is preliminary data.</text>
</comment>
<dbReference type="Proteomes" id="UP001367676">
    <property type="component" value="Unassembled WGS sequence"/>
</dbReference>
<feature type="region of interest" description="Disordered" evidence="5">
    <location>
        <begin position="523"/>
        <end position="545"/>
    </location>
</feature>
<dbReference type="PROSITE" id="PS00375">
    <property type="entry name" value="UDPGT"/>
    <property type="match status" value="1"/>
</dbReference>
<feature type="compositionally biased region" description="Basic residues" evidence="5">
    <location>
        <begin position="534"/>
        <end position="545"/>
    </location>
</feature>
<evidence type="ECO:0000256" key="5">
    <source>
        <dbReference type="SAM" id="MobiDB-lite"/>
    </source>
</evidence>
<reference evidence="8 9" key="1">
    <citation type="submission" date="2024-03" db="EMBL/GenBank/DDBJ databases">
        <title>Adaptation during the transition from Ophiocordyceps entomopathogen to insect associate is accompanied by gene loss and intensified selection.</title>
        <authorList>
            <person name="Ward C.M."/>
            <person name="Onetto C.A."/>
            <person name="Borneman A.R."/>
        </authorList>
    </citation>
    <scope>NUCLEOTIDE SEQUENCE [LARGE SCALE GENOMIC DNA]</scope>
    <source>
        <strain evidence="8">AWRI1</strain>
        <tissue evidence="8">Single Adult Female</tissue>
    </source>
</reference>
<dbReference type="Pfam" id="PF00201">
    <property type="entry name" value="UDPGT"/>
    <property type="match status" value="1"/>
</dbReference>
<keyword evidence="3 4" id="KW-0808">Transferase</keyword>
<evidence type="ECO:0000256" key="4">
    <source>
        <dbReference type="RuleBase" id="RU003718"/>
    </source>
</evidence>
<feature type="transmembrane region" description="Helical" evidence="6">
    <location>
        <begin position="467"/>
        <end position="490"/>
    </location>
</feature>
<accession>A0AAN9TBF4</accession>
<dbReference type="InterPro" id="IPR002213">
    <property type="entry name" value="UDP_glucos_trans"/>
</dbReference>
<evidence type="ECO:0000313" key="9">
    <source>
        <dbReference type="Proteomes" id="UP001367676"/>
    </source>
</evidence>
<sequence length="545" mass="61900">MIFIASIISQLLILAVPIHGANILGIALYDGNSHWLVMKSVLKSLEDAGHNITVITPYSTAKDTNFTIIDVSRILPLRTNAFDYDLLLKEYHNPLRSFHTLPNLSLGQCDKAHASREVQEILKYGHHFDLVISEVFGTDCDAVFAHLLKVPLISVITSTLLPWVNDRVGNPQNPSYISNIMLPYSDQMTFKQRAINVFFYLYSSASAWYYNRVTTYLNRKHFGSEIPAVENILGKTSLIFINSHFSVDVARPYVPNIVEIGGIHLKPAKTLPQDLAQFLDDSKHGTIYFSLGSIIRATSLPNRTIDALREAFAELEYNVLWKFEDESLNVSSNVLIRKWFPQRDILAHKNIKLVIMHGGLMGLYETIDVGVPVIGLPLFFDQQRNMQNLVSKGAALRLQIDKITKNHFLESIRRVIGDKRFKQQAMELSRRFHDRIVHPSQSVVYWTEYVINYKGAHHLMSGVTELYWFQAINLDVFALYLLIILVASYAMKKISSTFLNWARKLSIQGHTVFDSASNGSISEKNIQNGTHKNGQLKKSTHLKVN</sequence>
<evidence type="ECO:0000256" key="7">
    <source>
        <dbReference type="SAM" id="SignalP"/>
    </source>
</evidence>
<comment type="similarity">
    <text evidence="1 4">Belongs to the UDP-glycosyltransferase family.</text>
</comment>
<dbReference type="PANTHER" id="PTHR48043:SF114">
    <property type="entry name" value="IP04436P-RELATED"/>
    <property type="match status" value="1"/>
</dbReference>
<dbReference type="CDD" id="cd03784">
    <property type="entry name" value="GT1_Gtf-like"/>
    <property type="match status" value="1"/>
</dbReference>
<name>A0AAN9TBF4_9HEMI</name>
<proteinExistence type="inferred from homology"/>
<keyword evidence="2 4" id="KW-0328">Glycosyltransferase</keyword>